<protein>
    <submittedName>
        <fullName evidence="1">Uncharacterized protein</fullName>
    </submittedName>
</protein>
<comment type="caution">
    <text evidence="1">The sequence shown here is derived from an EMBL/GenBank/DDBJ whole genome shotgun (WGS) entry which is preliminary data.</text>
</comment>
<name>A0A835RLQ5_VANPL</name>
<sequence length="190" mass="20497">MYAQWHAGRAPRFREAVECTAYPRACPARRRWRRAADGNASAKAVAAAARPLGAARSVTAAAACRAAGLLSRRIARRSDWRAGPERVIPPPATAAAIFVGLPGAVALHSHAHRCGSAALIPFGVRAPACQARSVSHRLACWFIPPPHGKVLRFSRRHVCTGRWVLMWGLKDGLGWRCASATNTWVIAVRA</sequence>
<evidence type="ECO:0000313" key="1">
    <source>
        <dbReference type="EMBL" id="KAG0488292.1"/>
    </source>
</evidence>
<reference evidence="1 2" key="1">
    <citation type="journal article" date="2020" name="Nat. Food">
        <title>A phased Vanilla planifolia genome enables genetic improvement of flavour and production.</title>
        <authorList>
            <person name="Hasing T."/>
            <person name="Tang H."/>
            <person name="Brym M."/>
            <person name="Khazi F."/>
            <person name="Huang T."/>
            <person name="Chambers A.H."/>
        </authorList>
    </citation>
    <scope>NUCLEOTIDE SEQUENCE [LARGE SCALE GENOMIC DNA]</scope>
    <source>
        <tissue evidence="1">Leaf</tissue>
    </source>
</reference>
<keyword evidence="2" id="KW-1185">Reference proteome</keyword>
<organism evidence="1 2">
    <name type="scientific">Vanilla planifolia</name>
    <name type="common">Vanilla</name>
    <dbReference type="NCBI Taxonomy" id="51239"/>
    <lineage>
        <taxon>Eukaryota</taxon>
        <taxon>Viridiplantae</taxon>
        <taxon>Streptophyta</taxon>
        <taxon>Embryophyta</taxon>
        <taxon>Tracheophyta</taxon>
        <taxon>Spermatophyta</taxon>
        <taxon>Magnoliopsida</taxon>
        <taxon>Liliopsida</taxon>
        <taxon>Asparagales</taxon>
        <taxon>Orchidaceae</taxon>
        <taxon>Vanilloideae</taxon>
        <taxon>Vanilleae</taxon>
        <taxon>Vanilla</taxon>
    </lineage>
</organism>
<evidence type="ECO:0000313" key="2">
    <source>
        <dbReference type="Proteomes" id="UP000636800"/>
    </source>
</evidence>
<gene>
    <name evidence="1" type="ORF">HPP92_007103</name>
</gene>
<proteinExistence type="predicted"/>
<dbReference type="AlphaFoldDB" id="A0A835RLQ5"/>
<dbReference type="OrthoDB" id="27934at2759"/>
<accession>A0A835RLQ5</accession>
<dbReference type="EMBL" id="JADCNL010000003">
    <property type="protein sequence ID" value="KAG0488292.1"/>
    <property type="molecule type" value="Genomic_DNA"/>
</dbReference>
<dbReference type="Proteomes" id="UP000636800">
    <property type="component" value="Chromosome 3"/>
</dbReference>